<organism evidence="2 3">
    <name type="scientific">Nitrospira japonica</name>
    <dbReference type="NCBI Taxonomy" id="1325564"/>
    <lineage>
        <taxon>Bacteria</taxon>
        <taxon>Pseudomonadati</taxon>
        <taxon>Nitrospirota</taxon>
        <taxon>Nitrospiria</taxon>
        <taxon>Nitrospirales</taxon>
        <taxon>Nitrospiraceae</taxon>
        <taxon>Nitrospira</taxon>
    </lineage>
</organism>
<evidence type="ECO:0000259" key="1">
    <source>
        <dbReference type="Pfam" id="PF00313"/>
    </source>
</evidence>
<dbReference type="InterPro" id="IPR012340">
    <property type="entry name" value="NA-bd_OB-fold"/>
</dbReference>
<evidence type="ECO:0000313" key="2">
    <source>
        <dbReference type="EMBL" id="SLM47245.1"/>
    </source>
</evidence>
<sequence>MYFHRNALQGLSFQDLDDGSEVLFNVEKGRKGPQATAVHPMPAMPR</sequence>
<accession>A0A1W1I2P6</accession>
<dbReference type="GO" id="GO:0003676">
    <property type="term" value="F:nucleic acid binding"/>
    <property type="evidence" value="ECO:0007669"/>
    <property type="project" value="InterPro"/>
</dbReference>
<feature type="domain" description="CSD" evidence="1">
    <location>
        <begin position="2"/>
        <end position="39"/>
    </location>
</feature>
<dbReference type="KEGG" id="nja:NSJP_1073"/>
<dbReference type="Gene3D" id="2.40.50.140">
    <property type="entry name" value="Nucleic acid-binding proteins"/>
    <property type="match status" value="1"/>
</dbReference>
<gene>
    <name evidence="2" type="ORF">NSJP_1073</name>
</gene>
<dbReference type="OrthoDB" id="9810590at2"/>
<name>A0A1W1I2P6_9BACT</name>
<dbReference type="Pfam" id="PF00313">
    <property type="entry name" value="CSD"/>
    <property type="match status" value="1"/>
</dbReference>
<dbReference type="AlphaFoldDB" id="A0A1W1I2P6"/>
<dbReference type="EMBL" id="LT828648">
    <property type="protein sequence ID" value="SLM47245.1"/>
    <property type="molecule type" value="Genomic_DNA"/>
</dbReference>
<proteinExistence type="predicted"/>
<dbReference type="Proteomes" id="UP000192042">
    <property type="component" value="Chromosome I"/>
</dbReference>
<dbReference type="STRING" id="1325564.NSJP_1073"/>
<dbReference type="InterPro" id="IPR002059">
    <property type="entry name" value="CSP_DNA-bd"/>
</dbReference>
<dbReference type="SUPFAM" id="SSF50249">
    <property type="entry name" value="Nucleic acid-binding proteins"/>
    <property type="match status" value="1"/>
</dbReference>
<dbReference type="RefSeq" id="WP_080885809.1">
    <property type="nucleotide sequence ID" value="NZ_LT828648.1"/>
</dbReference>
<reference evidence="2 3" key="1">
    <citation type="submission" date="2017-03" db="EMBL/GenBank/DDBJ databases">
        <authorList>
            <person name="Afonso C.L."/>
            <person name="Miller P.J."/>
            <person name="Scott M.A."/>
            <person name="Spackman E."/>
            <person name="Goraichik I."/>
            <person name="Dimitrov K.M."/>
            <person name="Suarez D.L."/>
            <person name="Swayne D.E."/>
        </authorList>
    </citation>
    <scope>NUCLEOTIDE SEQUENCE [LARGE SCALE GENOMIC DNA]</scope>
    <source>
        <strain evidence="2">Genome sequencing of Nitrospira japonica strain NJ11</strain>
    </source>
</reference>
<evidence type="ECO:0000313" key="3">
    <source>
        <dbReference type="Proteomes" id="UP000192042"/>
    </source>
</evidence>
<keyword evidence="3" id="KW-1185">Reference proteome</keyword>
<protein>
    <submittedName>
        <fullName evidence="2">Cold shock protein 2</fullName>
    </submittedName>
</protein>